<dbReference type="GO" id="GO:0009253">
    <property type="term" value="P:peptidoglycan catabolic process"/>
    <property type="evidence" value="ECO:0007669"/>
    <property type="project" value="InterPro"/>
</dbReference>
<keyword evidence="5" id="KW-1185">Reference proteome</keyword>
<evidence type="ECO:0000256" key="2">
    <source>
        <dbReference type="SAM" id="MobiDB-lite"/>
    </source>
</evidence>
<reference evidence="4 5" key="1">
    <citation type="submission" date="2015-08" db="EMBL/GenBank/DDBJ databases">
        <authorList>
            <person name="London S.C."/>
            <person name="Barrett N.A."/>
            <person name="Buerkert T.R."/>
            <person name="Cautela J.A."/>
            <person name="Egan M.S."/>
            <person name="Erb J.E."/>
            <person name="Garrigan K.E."/>
            <person name="Hagan D.J."/>
            <person name="Hartwell M.C."/>
            <person name="Hyduchak K.M."/>
            <person name="Jacob A.E."/>
            <person name="Lamey M.E."/>
            <person name="Lindemann J.M."/>
            <person name="Martynyuk T."/>
            <person name="Mele F.E."/>
            <person name="Menninger J.E."/>
            <person name="Nabua C.T."/>
            <person name="Napoli C.K."/>
            <person name="Santiago L.M."/>
            <person name="Sweetman A.T."/>
            <person name="Weinstein J.L."/>
            <person name="Denigris D.M."/>
            <person name="King-Smith C."/>
            <person name="Lee-Soety J.Y."/>
            <person name="Delesalle V.A."/>
            <person name="Bradley K.W."/>
            <person name="Asai D.J."/>
            <person name="Bowman C.A."/>
            <person name="Russell D.A."/>
            <person name="Pope W.H."/>
            <person name="Jacobs-Sera D."/>
            <person name="Hendrix R.W."/>
            <person name="Hatfull G.F."/>
        </authorList>
    </citation>
    <scope>NUCLEOTIDE SEQUENCE [LARGE SCALE GENOMIC DNA]</scope>
</reference>
<name>A0A0M4RB81_9CAUD</name>
<organism evidence="4 5">
    <name type="scientific">Arthrobacter phage Brent</name>
    <dbReference type="NCBI Taxonomy" id="1701798"/>
    <lineage>
        <taxon>Viruses</taxon>
        <taxon>Duplodnaviria</taxon>
        <taxon>Heunggongvirae</taxon>
        <taxon>Uroviricota</taxon>
        <taxon>Caudoviricetes</taxon>
        <taxon>Berryhillviridae</taxon>
        <taxon>Jawnskivirus</taxon>
        <taxon>Jawnskivirus brent</taxon>
        <taxon>Marthavirus brent</taxon>
    </lineage>
</organism>
<sequence length="536" mass="58275">MATNAVQEAWMNAAVGRRINPDNAYGLQCVDVADDYADAIFPGVGWRGSVGAVNGARDFKGRNNQYVTWIPNIVGDVNSIPQRGDIIVWDGDSLNPYGHVAVVLRAEANRVLVLQQDGFTQVPAFTGWLLYDQPGTGPSLGWLRPNVPLDNPLQSNQREVGPAGVNERVEPSTSAPIARVFAEGDILTLKGYVTNAEGGWFVGAFSGTYFHSTAFTNPYAGDLPNLTPPPPPALNAKQRRVGPDGAVLRKAPDKNAEIVATFKAGDVVQFDGYVHGTRPYGADSSDGWFVGASGFMYSPAFENPLAGTLPNLTEKYFPKPTTPPVAPPVTPEVKPYSFAKRWKTTTGVKPAALENMQRGNIPPRPEYLVIHQIDDPSRAPANGDWAGSASNWFATPRPAAPSSAHFVAQAPRMLETVDTVDRAFHAGQGGNDWLSIEVPPNPDDATIELVKAWQREWRDTMGYVLKLKRHKEVPGASTSCGTNIPLERFDISAEKPEVPGKTEPDSSVALSADQEKTIRSYNDWLLDLYKTRKDSK</sequence>
<proteinExistence type="predicted"/>
<dbReference type="Gene3D" id="3.90.1720.10">
    <property type="entry name" value="endopeptidase domain like (from Nostoc punctiforme)"/>
    <property type="match status" value="1"/>
</dbReference>
<dbReference type="GO" id="GO:0001897">
    <property type="term" value="P:symbiont-mediated cytolysis of host cell"/>
    <property type="evidence" value="ECO:0007669"/>
    <property type="project" value="UniProtKB-ARBA"/>
</dbReference>
<evidence type="ECO:0000313" key="5">
    <source>
        <dbReference type="Proteomes" id="UP000226267"/>
    </source>
</evidence>
<accession>A0A0M4RB81</accession>
<dbReference type="InterPro" id="IPR038765">
    <property type="entry name" value="Papain-like_cys_pep_sf"/>
</dbReference>
<evidence type="ECO:0000313" key="4">
    <source>
        <dbReference type="EMBL" id="ALF01237.1"/>
    </source>
</evidence>
<dbReference type="InterPro" id="IPR036505">
    <property type="entry name" value="Amidase/PGRP_sf"/>
</dbReference>
<dbReference type="EMBL" id="KT365401">
    <property type="protein sequence ID" value="ALF01237.1"/>
    <property type="molecule type" value="Genomic_DNA"/>
</dbReference>
<dbReference type="SUPFAM" id="SSF55846">
    <property type="entry name" value="N-acetylmuramoyl-L-alanine amidase-like"/>
    <property type="match status" value="1"/>
</dbReference>
<evidence type="ECO:0000259" key="3">
    <source>
        <dbReference type="PROSITE" id="PS50911"/>
    </source>
</evidence>
<dbReference type="Pfam" id="PF05257">
    <property type="entry name" value="CHAP"/>
    <property type="match status" value="1"/>
</dbReference>
<feature type="region of interest" description="Disordered" evidence="2">
    <location>
        <begin position="492"/>
        <end position="513"/>
    </location>
</feature>
<dbReference type="InterPro" id="IPR007921">
    <property type="entry name" value="CHAP_dom"/>
</dbReference>
<dbReference type="Proteomes" id="UP000226267">
    <property type="component" value="Segment"/>
</dbReference>
<dbReference type="OrthoDB" id="1542at10239"/>
<evidence type="ECO:0000256" key="1">
    <source>
        <dbReference type="ARBA" id="ARBA00022529"/>
    </source>
</evidence>
<dbReference type="PROSITE" id="PS50911">
    <property type="entry name" value="CHAP"/>
    <property type="match status" value="1"/>
</dbReference>
<dbReference type="Gene3D" id="3.40.80.10">
    <property type="entry name" value="Peptidoglycan recognition protein-like"/>
    <property type="match status" value="1"/>
</dbReference>
<keyword evidence="1" id="KW-0929">Antimicrobial</keyword>
<feature type="domain" description="Peptidase C51" evidence="3">
    <location>
        <begin position="4"/>
        <end position="144"/>
    </location>
</feature>
<protein>
    <submittedName>
        <fullName evidence="4">Endolysin</fullName>
    </submittedName>
</protein>
<feature type="compositionally biased region" description="Basic and acidic residues" evidence="2">
    <location>
        <begin position="492"/>
        <end position="504"/>
    </location>
</feature>
<dbReference type="GO" id="GO:0008745">
    <property type="term" value="F:N-acetylmuramoyl-L-alanine amidase activity"/>
    <property type="evidence" value="ECO:0007669"/>
    <property type="project" value="InterPro"/>
</dbReference>
<gene>
    <name evidence="4" type="ORF">SEA_BRENT_26</name>
</gene>
<dbReference type="SUPFAM" id="SSF54001">
    <property type="entry name" value="Cysteine proteinases"/>
    <property type="match status" value="1"/>
</dbReference>